<reference evidence="2" key="1">
    <citation type="journal article" date="2022" name="Microb. Genom.">
        <title>A global pangenome for the wheat fungal pathogen Pyrenophora tritici-repentis and prediction of effector protein structural homology.</title>
        <authorList>
            <person name="Moolhuijzen P.M."/>
            <person name="See P.T."/>
            <person name="Shi G."/>
            <person name="Powell H.R."/>
            <person name="Cockram J."/>
            <person name="Jorgensen L.N."/>
            <person name="Benslimane H."/>
            <person name="Strelkov S.E."/>
            <person name="Turner J."/>
            <person name="Liu Z."/>
            <person name="Moffat C.S."/>
        </authorList>
    </citation>
    <scope>NUCLEOTIDE SEQUENCE [LARGE SCALE GENOMIC DNA]</scope>
</reference>
<evidence type="ECO:0000313" key="1">
    <source>
        <dbReference type="EMBL" id="KAI1510604.1"/>
    </source>
</evidence>
<protein>
    <submittedName>
        <fullName evidence="1">Transposase-31 domain containing protein</fullName>
    </submittedName>
</protein>
<sequence length="209" mass="23492">MRLSSNSYIEASSFQEITSKADGLFSVNAGFLQHNPGPYIKHAQCCMFDHDSSSCNVVAWRLLRCSAEEIQGTVFKMIYSLPSGSNSSRSSSNNNFFFFFFTITITIIKMSATNNNNNTDTGTVSLPTLPGQGRQGQAGLPQAPPPLPFDRFIGEWRAWERGLSAEEWHAFYYSLPTREWQGEFQRRKPSVWACRRPVGPSLWLFGGGR</sequence>
<dbReference type="EMBL" id="NRDI02000016">
    <property type="protein sequence ID" value="KAI1510604.1"/>
    <property type="molecule type" value="Genomic_DNA"/>
</dbReference>
<proteinExistence type="predicted"/>
<accession>A0A922N3I7</accession>
<comment type="caution">
    <text evidence="1">The sequence shown here is derived from an EMBL/GenBank/DDBJ whole genome shotgun (WGS) entry which is preliminary data.</text>
</comment>
<keyword evidence="2" id="KW-1185">Reference proteome</keyword>
<dbReference type="AlphaFoldDB" id="A0A922N3I7"/>
<gene>
    <name evidence="1" type="ORF">Ptr86124_010409</name>
</gene>
<evidence type="ECO:0000313" key="2">
    <source>
        <dbReference type="Proteomes" id="UP000249757"/>
    </source>
</evidence>
<name>A0A922N3I7_9PLEO</name>
<organism evidence="1 2">
    <name type="scientific">Pyrenophora tritici-repentis</name>
    <dbReference type="NCBI Taxonomy" id="45151"/>
    <lineage>
        <taxon>Eukaryota</taxon>
        <taxon>Fungi</taxon>
        <taxon>Dikarya</taxon>
        <taxon>Ascomycota</taxon>
        <taxon>Pezizomycotina</taxon>
        <taxon>Dothideomycetes</taxon>
        <taxon>Pleosporomycetidae</taxon>
        <taxon>Pleosporales</taxon>
        <taxon>Pleosporineae</taxon>
        <taxon>Pleosporaceae</taxon>
        <taxon>Pyrenophora</taxon>
    </lineage>
</organism>
<dbReference type="Proteomes" id="UP000249757">
    <property type="component" value="Unassembled WGS sequence"/>
</dbReference>